<evidence type="ECO:0000256" key="1">
    <source>
        <dbReference type="ARBA" id="ARBA00000439"/>
    </source>
</evidence>
<dbReference type="GO" id="GO:0004134">
    <property type="term" value="F:4-alpha-glucanotransferase activity"/>
    <property type="evidence" value="ECO:0007669"/>
    <property type="project" value="UniProtKB-EC"/>
</dbReference>
<reference evidence="12" key="1">
    <citation type="journal article" date="2019" name="Int. J. Syst. Evol. Microbiol.">
        <title>The Global Catalogue of Microorganisms (GCM) 10K type strain sequencing project: providing services to taxonomists for standard genome sequencing and annotation.</title>
        <authorList>
            <consortium name="The Broad Institute Genomics Platform"/>
            <consortium name="The Broad Institute Genome Sequencing Center for Infectious Disease"/>
            <person name="Wu L."/>
            <person name="Ma J."/>
        </authorList>
    </citation>
    <scope>NUCLEOTIDE SEQUENCE [LARGE SCALE GENOMIC DNA]</scope>
    <source>
        <strain evidence="12">KCTC 12847</strain>
    </source>
</reference>
<comment type="catalytic activity">
    <reaction evidence="1 10">
        <text>Transfers a segment of a (1-&gt;4)-alpha-D-glucan to a new position in an acceptor, which may be glucose or a (1-&gt;4)-alpha-D-glucan.</text>
        <dbReference type="EC" id="2.4.1.25"/>
    </reaction>
</comment>
<dbReference type="EC" id="2.4.1.25" evidence="3 10"/>
<sequence>MSDDRLRELADAAGLLVEWENSDGELCELSPDTQRILLGVLGFPADDDAAIEASLARLTQWRNPTEPAQWPPLITVDCDVPVTLPGPMPRGTAYVLTLEAGGVQRGEVEEGNRLPPISAMGYHHLQIAGIELIVAAAPKQCFGPADASGQTEPRLWGMAVQLYALRRPGDGGIGDTLALEHFARRAAGQGAATLAISPTHAMFSADPDRYSPYSPSSRLLSNALYGAPEQLLGERAVASATAACGLDDELRRLEADDDLDWPAAGRAKLTWLRRLYDDLLSRDDDEAVKVRRQLDEFRKAGGETLEDHCRFEALQAVRGAGYWRHWPAPLQDPTSPEVARFAEEHAHEVGFHAFLQWQVTQGLAHAQAVAREAGMPIGLIADLAVGADDAGSQSWSRQGEMLEGVSIGAPPDTFNVHGQDWGLAAFSPHGLVRSGFRTFIDMLRASFQHAGGLRIDHILGLMRLWLVPHGASPKEGGYVSYPLDDMLRLVALESWRHRGIVVGEDLGTVAPGFRDKLTERGILGMQVLWFEQDDDGSFLPAKQWSNTAMATTTTHDLPTVAGWWAGRDIDWRSRLDLLGDNQDADSEHQARSEARAHLAGTLDLLGHATPRPSALQASDLSASQVLDACARHIGRTPSPLAILPVEDVLGLEEQANLPGTLDEHPNWRRRWMAEADALLVPDEVRHRLGELQRGRDISRQVASAPLEPKS</sequence>
<dbReference type="InterPro" id="IPR003385">
    <property type="entry name" value="Glyco_hydro_77"/>
</dbReference>
<evidence type="ECO:0000256" key="9">
    <source>
        <dbReference type="ARBA" id="ARBA00031501"/>
    </source>
</evidence>
<accession>A0ABV7M2H9</accession>
<dbReference type="NCBIfam" id="TIGR00217">
    <property type="entry name" value="malQ"/>
    <property type="match status" value="1"/>
</dbReference>
<proteinExistence type="inferred from homology"/>
<comment type="caution">
    <text evidence="11">The sequence shown here is derived from an EMBL/GenBank/DDBJ whole genome shotgun (WGS) entry which is preliminary data.</text>
</comment>
<dbReference type="SUPFAM" id="SSF51445">
    <property type="entry name" value="(Trans)glycosidases"/>
    <property type="match status" value="1"/>
</dbReference>
<protein>
    <recommendedName>
        <fullName evidence="4 10">4-alpha-glucanotransferase</fullName>
        <ecNumber evidence="3 10">2.4.1.25</ecNumber>
    </recommendedName>
    <alternativeName>
        <fullName evidence="8 10">Amylomaltase</fullName>
    </alternativeName>
    <alternativeName>
        <fullName evidence="9 10">Disproportionating enzyme</fullName>
    </alternativeName>
</protein>
<evidence type="ECO:0000256" key="4">
    <source>
        <dbReference type="ARBA" id="ARBA00020295"/>
    </source>
</evidence>
<evidence type="ECO:0000256" key="10">
    <source>
        <dbReference type="RuleBase" id="RU361207"/>
    </source>
</evidence>
<keyword evidence="12" id="KW-1185">Reference proteome</keyword>
<comment type="similarity">
    <text evidence="2 10">Belongs to the disproportionating enzyme family.</text>
</comment>
<dbReference type="EMBL" id="JBHRUH010000016">
    <property type="protein sequence ID" value="MFC3292690.1"/>
    <property type="molecule type" value="Genomic_DNA"/>
</dbReference>
<evidence type="ECO:0000256" key="8">
    <source>
        <dbReference type="ARBA" id="ARBA00031423"/>
    </source>
</evidence>
<dbReference type="Gene3D" id="3.20.20.80">
    <property type="entry name" value="Glycosidases"/>
    <property type="match status" value="1"/>
</dbReference>
<name>A0ABV7M2H9_9GAMM</name>
<dbReference type="PANTHER" id="PTHR32438">
    <property type="entry name" value="4-ALPHA-GLUCANOTRANSFERASE DPE1, CHLOROPLASTIC/AMYLOPLASTIC"/>
    <property type="match status" value="1"/>
</dbReference>
<evidence type="ECO:0000256" key="7">
    <source>
        <dbReference type="ARBA" id="ARBA00023277"/>
    </source>
</evidence>
<evidence type="ECO:0000313" key="11">
    <source>
        <dbReference type="EMBL" id="MFC3292690.1"/>
    </source>
</evidence>
<dbReference type="RefSeq" id="WP_019020358.1">
    <property type="nucleotide sequence ID" value="NZ_BMXD01000009.1"/>
</dbReference>
<keyword evidence="7 10" id="KW-0119">Carbohydrate metabolism</keyword>
<organism evidence="11 12">
    <name type="scientific">Modicisalibacter luteus</name>
    <dbReference type="NCBI Taxonomy" id="453962"/>
    <lineage>
        <taxon>Bacteria</taxon>
        <taxon>Pseudomonadati</taxon>
        <taxon>Pseudomonadota</taxon>
        <taxon>Gammaproteobacteria</taxon>
        <taxon>Oceanospirillales</taxon>
        <taxon>Halomonadaceae</taxon>
        <taxon>Modicisalibacter</taxon>
    </lineage>
</organism>
<dbReference type="PANTHER" id="PTHR32438:SF5">
    <property type="entry name" value="4-ALPHA-GLUCANOTRANSFERASE DPE1, CHLOROPLASTIC_AMYLOPLASTIC"/>
    <property type="match status" value="1"/>
</dbReference>
<dbReference type="Pfam" id="PF02446">
    <property type="entry name" value="Glyco_hydro_77"/>
    <property type="match status" value="1"/>
</dbReference>
<evidence type="ECO:0000313" key="12">
    <source>
        <dbReference type="Proteomes" id="UP001595640"/>
    </source>
</evidence>
<dbReference type="InterPro" id="IPR017853">
    <property type="entry name" value="GH"/>
</dbReference>
<evidence type="ECO:0000256" key="3">
    <source>
        <dbReference type="ARBA" id="ARBA00012560"/>
    </source>
</evidence>
<keyword evidence="6 10" id="KW-0808">Transferase</keyword>
<evidence type="ECO:0000256" key="2">
    <source>
        <dbReference type="ARBA" id="ARBA00005684"/>
    </source>
</evidence>
<dbReference type="Proteomes" id="UP001595640">
    <property type="component" value="Unassembled WGS sequence"/>
</dbReference>
<keyword evidence="5 10" id="KW-0328">Glycosyltransferase</keyword>
<gene>
    <name evidence="11" type="primary">malQ</name>
    <name evidence="11" type="ORF">ACFOEI_11490</name>
</gene>
<evidence type="ECO:0000256" key="6">
    <source>
        <dbReference type="ARBA" id="ARBA00022679"/>
    </source>
</evidence>
<evidence type="ECO:0000256" key="5">
    <source>
        <dbReference type="ARBA" id="ARBA00022676"/>
    </source>
</evidence>